<dbReference type="GO" id="GO:0016020">
    <property type="term" value="C:membrane"/>
    <property type="evidence" value="ECO:0007669"/>
    <property type="project" value="UniProtKB-SubCell"/>
</dbReference>
<comment type="similarity">
    <text evidence="2 9">Belongs to the mitochondrial carrier (TC 2.A.29) family.</text>
</comment>
<dbReference type="InterPro" id="IPR002067">
    <property type="entry name" value="MCP"/>
</dbReference>
<dbReference type="Gene3D" id="1.50.40.10">
    <property type="entry name" value="Mitochondrial carrier domain"/>
    <property type="match status" value="1"/>
</dbReference>
<feature type="repeat" description="Solcar" evidence="8">
    <location>
        <begin position="136"/>
        <end position="223"/>
    </location>
</feature>
<evidence type="ECO:0000256" key="8">
    <source>
        <dbReference type="PROSITE-ProRule" id="PRU00282"/>
    </source>
</evidence>
<keyword evidence="11" id="KW-1185">Reference proteome</keyword>
<dbReference type="Pfam" id="PF00153">
    <property type="entry name" value="Mito_carr"/>
    <property type="match status" value="3"/>
</dbReference>
<dbReference type="EMBL" id="JAVRJZ010000018">
    <property type="protein sequence ID" value="KAK2708432.1"/>
    <property type="molecule type" value="Genomic_DNA"/>
</dbReference>
<dbReference type="EMBL" id="JAVRJZ010000018">
    <property type="protein sequence ID" value="KAK2708429.1"/>
    <property type="molecule type" value="Genomic_DNA"/>
</dbReference>
<proteinExistence type="inferred from homology"/>
<keyword evidence="6" id="KW-1133">Transmembrane helix</keyword>
<evidence type="ECO:0000256" key="4">
    <source>
        <dbReference type="ARBA" id="ARBA00022692"/>
    </source>
</evidence>
<dbReference type="PROSITE" id="PS50920">
    <property type="entry name" value="SOLCAR"/>
    <property type="match status" value="3"/>
</dbReference>
<evidence type="ECO:0000256" key="5">
    <source>
        <dbReference type="ARBA" id="ARBA00022737"/>
    </source>
</evidence>
<evidence type="ECO:0000313" key="10">
    <source>
        <dbReference type="EMBL" id="KAK2708429.1"/>
    </source>
</evidence>
<comment type="subcellular location">
    <subcellularLocation>
        <location evidence="1">Membrane</location>
        <topology evidence="1">Multi-pass membrane protein</topology>
    </subcellularLocation>
</comment>
<evidence type="ECO:0000256" key="6">
    <source>
        <dbReference type="ARBA" id="ARBA00022989"/>
    </source>
</evidence>
<accession>A0AA88HJW4</accession>
<dbReference type="InterPro" id="IPR050391">
    <property type="entry name" value="Mito_Metabolite_Transporter"/>
</dbReference>
<comment type="caution">
    <text evidence="10">The sequence shown here is derived from an EMBL/GenBank/DDBJ whole genome shotgun (WGS) entry which is preliminary data.</text>
</comment>
<organism evidence="10 11">
    <name type="scientific">Artemia franciscana</name>
    <name type="common">Brine shrimp</name>
    <name type="synonym">Artemia sanfranciscana</name>
    <dbReference type="NCBI Taxonomy" id="6661"/>
    <lineage>
        <taxon>Eukaryota</taxon>
        <taxon>Metazoa</taxon>
        <taxon>Ecdysozoa</taxon>
        <taxon>Arthropoda</taxon>
        <taxon>Crustacea</taxon>
        <taxon>Branchiopoda</taxon>
        <taxon>Anostraca</taxon>
        <taxon>Artemiidae</taxon>
        <taxon>Artemia</taxon>
    </lineage>
</organism>
<sequence>MPPENLQEGRQKIGSISNRTPVYANLLAAGTAGCIADFLTFPFDTAKVRLQVAYTSPSLAPTGSGTLGAPGPRYKGTMGTIMTVAREEGFKSLYSGLTAGLQRQALFASIRIGCYDSIKTLYQSWFYGDTGSSDDVSIPIKACAALSTGVFAVLVAQPTEVVKVRFQAAYANGGSKYSTHDAYKGIAKNEGFLGLWRGTLPNVARNSIVSVAEIVCYDVFKHQIIKNRILADGVPCYFSAAVIAGFSATLVASPVDVVKTRSMNNIGKYKSAIDCAIKTVMKEGPTAFYKGCMPAFTRLVSWNICMWITYEEIKKAVHHFYNS</sequence>
<protein>
    <recommendedName>
        <fullName evidence="12">Mitochondrial uncoupling protein 2</fullName>
    </recommendedName>
</protein>
<evidence type="ECO:0000256" key="2">
    <source>
        <dbReference type="ARBA" id="ARBA00006375"/>
    </source>
</evidence>
<evidence type="ECO:0000256" key="1">
    <source>
        <dbReference type="ARBA" id="ARBA00004141"/>
    </source>
</evidence>
<feature type="repeat" description="Solcar" evidence="8">
    <location>
        <begin position="232"/>
        <end position="316"/>
    </location>
</feature>
<dbReference type="SUPFAM" id="SSF103506">
    <property type="entry name" value="Mitochondrial carrier"/>
    <property type="match status" value="1"/>
</dbReference>
<evidence type="ECO:0000256" key="7">
    <source>
        <dbReference type="ARBA" id="ARBA00023136"/>
    </source>
</evidence>
<evidence type="ECO:0000313" key="11">
    <source>
        <dbReference type="Proteomes" id="UP001187531"/>
    </source>
</evidence>
<feature type="repeat" description="Solcar" evidence="8">
    <location>
        <begin position="20"/>
        <end position="121"/>
    </location>
</feature>
<evidence type="ECO:0000256" key="9">
    <source>
        <dbReference type="RuleBase" id="RU000488"/>
    </source>
</evidence>
<evidence type="ECO:0000256" key="3">
    <source>
        <dbReference type="ARBA" id="ARBA00022448"/>
    </source>
</evidence>
<dbReference type="EMBL" id="JAVRJZ010000018">
    <property type="protein sequence ID" value="KAK2708428.1"/>
    <property type="molecule type" value="Genomic_DNA"/>
</dbReference>
<dbReference type="PANTHER" id="PTHR45618">
    <property type="entry name" value="MITOCHONDRIAL DICARBOXYLATE CARRIER-RELATED"/>
    <property type="match status" value="1"/>
</dbReference>
<dbReference type="InterPro" id="IPR018108">
    <property type="entry name" value="MCP_transmembrane"/>
</dbReference>
<dbReference type="GO" id="GO:0055085">
    <property type="term" value="P:transmembrane transport"/>
    <property type="evidence" value="ECO:0007669"/>
    <property type="project" value="InterPro"/>
</dbReference>
<reference evidence="10" key="1">
    <citation type="submission" date="2023-07" db="EMBL/GenBank/DDBJ databases">
        <title>Chromosome-level genome assembly of Artemia franciscana.</title>
        <authorList>
            <person name="Jo E."/>
        </authorList>
    </citation>
    <scope>NUCLEOTIDE SEQUENCE</scope>
    <source>
        <tissue evidence="10">Whole body</tissue>
    </source>
</reference>
<keyword evidence="3 9" id="KW-0813">Transport</keyword>
<dbReference type="Proteomes" id="UP001187531">
    <property type="component" value="Unassembled WGS sequence"/>
</dbReference>
<gene>
    <name evidence="10" type="ORF">QYM36_014145</name>
</gene>
<dbReference type="PRINTS" id="PR00784">
    <property type="entry name" value="MTUNCOUPLING"/>
</dbReference>
<dbReference type="AlphaFoldDB" id="A0AA88HJW4"/>
<name>A0AA88HJW4_ARTSF</name>
<dbReference type="EMBL" id="JAVRJZ010000018">
    <property type="protein sequence ID" value="KAK2708435.1"/>
    <property type="molecule type" value="Genomic_DNA"/>
</dbReference>
<keyword evidence="5" id="KW-0677">Repeat</keyword>
<dbReference type="InterPro" id="IPR023395">
    <property type="entry name" value="MCP_dom_sf"/>
</dbReference>
<evidence type="ECO:0008006" key="12">
    <source>
        <dbReference type="Google" id="ProtNLM"/>
    </source>
</evidence>
<dbReference type="EMBL" id="JAVRJZ010000018">
    <property type="protein sequence ID" value="KAK2708434.1"/>
    <property type="molecule type" value="Genomic_DNA"/>
</dbReference>
<keyword evidence="7 8" id="KW-0472">Membrane</keyword>
<keyword evidence="4 8" id="KW-0812">Transmembrane</keyword>